<dbReference type="OrthoDB" id="10660106at2759"/>
<feature type="compositionally biased region" description="Low complexity" evidence="1">
    <location>
        <begin position="169"/>
        <end position="185"/>
    </location>
</feature>
<comment type="caution">
    <text evidence="2">The sequence shown here is derived from an EMBL/GenBank/DDBJ whole genome shotgun (WGS) entry which is preliminary data.</text>
</comment>
<reference evidence="2 3" key="1">
    <citation type="submission" date="2015-12" db="EMBL/GenBank/DDBJ databases">
        <title>Dictyostelia acquired genes for synthesis and detection of signals that induce cell-type specialization by lateral gene transfer from prokaryotes.</title>
        <authorList>
            <person name="Gloeckner G."/>
            <person name="Schaap P."/>
        </authorList>
    </citation>
    <scope>NUCLEOTIDE SEQUENCE [LARGE SCALE GENOMIC DNA]</scope>
    <source>
        <strain evidence="2 3">TK</strain>
    </source>
</reference>
<dbReference type="Proteomes" id="UP000076078">
    <property type="component" value="Unassembled WGS sequence"/>
</dbReference>
<evidence type="ECO:0000313" key="2">
    <source>
        <dbReference type="EMBL" id="KYR01633.1"/>
    </source>
</evidence>
<feature type="region of interest" description="Disordered" evidence="1">
    <location>
        <begin position="143"/>
        <end position="185"/>
    </location>
</feature>
<dbReference type="AlphaFoldDB" id="A0A152A5Y6"/>
<feature type="compositionally biased region" description="Acidic residues" evidence="1">
    <location>
        <begin position="154"/>
        <end position="168"/>
    </location>
</feature>
<gene>
    <name evidence="2" type="ORF">DLAC_01635</name>
</gene>
<dbReference type="OMA" id="YHNANIR"/>
<proteinExistence type="predicted"/>
<keyword evidence="3" id="KW-1185">Reference proteome</keyword>
<evidence type="ECO:0000256" key="1">
    <source>
        <dbReference type="SAM" id="MobiDB-lite"/>
    </source>
</evidence>
<dbReference type="InParanoid" id="A0A152A5Y6"/>
<sequence>MENILTELDSVNLIHSTCLTTTKHQLQQREILSHQPLIIGIDLDEIDDFIITPIEFNMTPQNSQSPSPSSFSKKRRFSSEINWHFTLSNNNIIQNNETLKENEEIVNSVPSSASSSPMLNSIKFSSSPLLQPINFNISSIKSQDVNKKRKRSMEDDDEEDEDEDDDDNNNNNNINNNNSNQNNNNLKKFQSKLHRTGSFITIPKFINLNNNSNSNNNNNKSTDIFNISKTMKDNIFNCLIKPIEHSLLVTP</sequence>
<organism evidence="2 3">
    <name type="scientific">Tieghemostelium lacteum</name>
    <name type="common">Slime mold</name>
    <name type="synonym">Dictyostelium lacteum</name>
    <dbReference type="NCBI Taxonomy" id="361077"/>
    <lineage>
        <taxon>Eukaryota</taxon>
        <taxon>Amoebozoa</taxon>
        <taxon>Evosea</taxon>
        <taxon>Eumycetozoa</taxon>
        <taxon>Dictyostelia</taxon>
        <taxon>Dictyosteliales</taxon>
        <taxon>Raperosteliaceae</taxon>
        <taxon>Tieghemostelium</taxon>
    </lineage>
</organism>
<protein>
    <submittedName>
        <fullName evidence="2">Uncharacterized protein</fullName>
    </submittedName>
</protein>
<dbReference type="EMBL" id="LODT01000006">
    <property type="protein sequence ID" value="KYR01633.1"/>
    <property type="molecule type" value="Genomic_DNA"/>
</dbReference>
<accession>A0A152A5Y6</accession>
<evidence type="ECO:0000313" key="3">
    <source>
        <dbReference type="Proteomes" id="UP000076078"/>
    </source>
</evidence>
<name>A0A152A5Y6_TIELA</name>